<dbReference type="Pfam" id="PF00440">
    <property type="entry name" value="TetR_N"/>
    <property type="match status" value="1"/>
</dbReference>
<dbReference type="SUPFAM" id="SSF46689">
    <property type="entry name" value="Homeodomain-like"/>
    <property type="match status" value="1"/>
</dbReference>
<organism evidence="5">
    <name type="scientific">marine metagenome</name>
    <dbReference type="NCBI Taxonomy" id="408172"/>
    <lineage>
        <taxon>unclassified sequences</taxon>
        <taxon>metagenomes</taxon>
        <taxon>ecological metagenomes</taxon>
    </lineage>
</organism>
<sequence length="60" mass="6648">MSDQREMILACACDLYLANGLGGFSMRKLAKEVGVTAPAIYRHYDGREAVLADVVRHAHR</sequence>
<dbReference type="InterPro" id="IPR001647">
    <property type="entry name" value="HTH_TetR"/>
</dbReference>
<dbReference type="PANTHER" id="PTHR30055:SF234">
    <property type="entry name" value="HTH-TYPE TRANSCRIPTIONAL REGULATOR BETI"/>
    <property type="match status" value="1"/>
</dbReference>
<name>A0A382XMJ9_9ZZZZ</name>
<dbReference type="GO" id="GO:0003700">
    <property type="term" value="F:DNA-binding transcription factor activity"/>
    <property type="evidence" value="ECO:0007669"/>
    <property type="project" value="TreeGrafter"/>
</dbReference>
<gene>
    <name evidence="5" type="ORF">METZ01_LOCUS424382</name>
</gene>
<dbReference type="Gene3D" id="1.10.10.60">
    <property type="entry name" value="Homeodomain-like"/>
    <property type="match status" value="1"/>
</dbReference>
<dbReference type="AlphaFoldDB" id="A0A382XMJ9"/>
<feature type="non-terminal residue" evidence="5">
    <location>
        <position position="60"/>
    </location>
</feature>
<evidence type="ECO:0000256" key="1">
    <source>
        <dbReference type="ARBA" id="ARBA00023015"/>
    </source>
</evidence>
<dbReference type="PROSITE" id="PS50977">
    <property type="entry name" value="HTH_TETR_2"/>
    <property type="match status" value="1"/>
</dbReference>
<reference evidence="5" key="1">
    <citation type="submission" date="2018-05" db="EMBL/GenBank/DDBJ databases">
        <authorList>
            <person name="Lanie J.A."/>
            <person name="Ng W.-L."/>
            <person name="Kazmierczak K.M."/>
            <person name="Andrzejewski T.M."/>
            <person name="Davidsen T.M."/>
            <person name="Wayne K.J."/>
            <person name="Tettelin H."/>
            <person name="Glass J.I."/>
            <person name="Rusch D."/>
            <person name="Podicherti R."/>
            <person name="Tsui H.-C.T."/>
            <person name="Winkler M.E."/>
        </authorList>
    </citation>
    <scope>NUCLEOTIDE SEQUENCE</scope>
</reference>
<accession>A0A382XMJ9</accession>
<protein>
    <recommendedName>
        <fullName evidence="4">HTH tetR-type domain-containing protein</fullName>
    </recommendedName>
</protein>
<dbReference type="EMBL" id="UINC01168480">
    <property type="protein sequence ID" value="SVD71528.1"/>
    <property type="molecule type" value="Genomic_DNA"/>
</dbReference>
<evidence type="ECO:0000259" key="4">
    <source>
        <dbReference type="PROSITE" id="PS50977"/>
    </source>
</evidence>
<keyword evidence="1" id="KW-0805">Transcription regulation</keyword>
<feature type="domain" description="HTH tetR-type" evidence="4">
    <location>
        <begin position="2"/>
        <end position="60"/>
    </location>
</feature>
<dbReference type="InterPro" id="IPR009057">
    <property type="entry name" value="Homeodomain-like_sf"/>
</dbReference>
<evidence type="ECO:0000256" key="2">
    <source>
        <dbReference type="ARBA" id="ARBA00023125"/>
    </source>
</evidence>
<keyword evidence="2" id="KW-0238">DNA-binding</keyword>
<proteinExistence type="predicted"/>
<dbReference type="PANTHER" id="PTHR30055">
    <property type="entry name" value="HTH-TYPE TRANSCRIPTIONAL REGULATOR RUTR"/>
    <property type="match status" value="1"/>
</dbReference>
<evidence type="ECO:0000313" key="5">
    <source>
        <dbReference type="EMBL" id="SVD71528.1"/>
    </source>
</evidence>
<dbReference type="InterPro" id="IPR050109">
    <property type="entry name" value="HTH-type_TetR-like_transc_reg"/>
</dbReference>
<evidence type="ECO:0000256" key="3">
    <source>
        <dbReference type="ARBA" id="ARBA00023163"/>
    </source>
</evidence>
<dbReference type="PRINTS" id="PR00455">
    <property type="entry name" value="HTHTETR"/>
</dbReference>
<dbReference type="GO" id="GO:0000976">
    <property type="term" value="F:transcription cis-regulatory region binding"/>
    <property type="evidence" value="ECO:0007669"/>
    <property type="project" value="TreeGrafter"/>
</dbReference>
<keyword evidence="3" id="KW-0804">Transcription</keyword>